<dbReference type="SUPFAM" id="SSF48613">
    <property type="entry name" value="Heme oxygenase-like"/>
    <property type="match status" value="1"/>
</dbReference>
<name>W5T810_9NOCA</name>
<evidence type="ECO:0000313" key="2">
    <source>
        <dbReference type="Proteomes" id="UP000019150"/>
    </source>
</evidence>
<dbReference type="Proteomes" id="UP000019150">
    <property type="component" value="Chromosome"/>
</dbReference>
<accession>W5T810</accession>
<sequence length="261" mass="29710">MTDVETADEKIRSAQAIIDALDAPEISPDSAVEEIHQGLFARLDHSIGALWEEANRSRLWRHLLEEDIDISLYGAVMTQIYHYARHNSINQAVAAFRATPEDTDLLRYAYKHAREELGHEKFAVHDLRAIGVLGPDEQITESPVIANQALVRYLYGVALCDGPIPRLGYSYWAESVEPHMRPLLQRLRETLGLTDNEMTFFEAHGDIDVRHFEDVKRAITRAVRTPEQADAVHGVAVTTLWLTISLLDQTYDRWLARNSER</sequence>
<dbReference type="PATRIC" id="fig|1415166.3.peg.653"/>
<dbReference type="Pfam" id="PF14518">
    <property type="entry name" value="Haem_oxygenas_2"/>
    <property type="match status" value="1"/>
</dbReference>
<dbReference type="HOGENOM" id="CLU_105859_0_0_11"/>
<dbReference type="Gene3D" id="1.20.910.10">
    <property type="entry name" value="Heme oxygenase-like"/>
    <property type="match status" value="1"/>
</dbReference>
<protein>
    <recommendedName>
        <fullName evidence="3">Iron-containing redox enzyme family protein</fullName>
    </recommendedName>
</protein>
<dbReference type="RefSeq" id="WP_025346979.1">
    <property type="nucleotide sequence ID" value="NZ_CP006850.1"/>
</dbReference>
<dbReference type="eggNOG" id="COG5424">
    <property type="taxonomic scope" value="Bacteria"/>
</dbReference>
<organism evidence="1 2">
    <name type="scientific">Nocardia nova SH22a</name>
    <dbReference type="NCBI Taxonomy" id="1415166"/>
    <lineage>
        <taxon>Bacteria</taxon>
        <taxon>Bacillati</taxon>
        <taxon>Actinomycetota</taxon>
        <taxon>Actinomycetes</taxon>
        <taxon>Mycobacteriales</taxon>
        <taxon>Nocardiaceae</taxon>
        <taxon>Nocardia</taxon>
    </lineage>
</organism>
<keyword evidence="2" id="KW-1185">Reference proteome</keyword>
<dbReference type="InterPro" id="IPR016084">
    <property type="entry name" value="Haem_Oase-like_multi-hlx"/>
</dbReference>
<dbReference type="AlphaFoldDB" id="W5T810"/>
<reference evidence="1 2" key="1">
    <citation type="journal article" date="2014" name="Appl. Environ. Microbiol.">
        <title>Insights into the Microbial Degradation of Rubber and Gutta-Percha by Analysis of the Complete Genome of Nocardia nova SH22a.</title>
        <authorList>
            <person name="Luo Q."/>
            <person name="Hiessl S."/>
            <person name="Poehlein A."/>
            <person name="Daniel R."/>
            <person name="Steinbuchel A."/>
        </authorList>
    </citation>
    <scope>NUCLEOTIDE SEQUENCE [LARGE SCALE GENOMIC DNA]</scope>
    <source>
        <strain evidence="1">SH22a</strain>
    </source>
</reference>
<gene>
    <name evidence="1" type="ORF">NONO_c06380</name>
</gene>
<dbReference type="EMBL" id="CP006850">
    <property type="protein sequence ID" value="AHH15450.1"/>
    <property type="molecule type" value="Genomic_DNA"/>
</dbReference>
<evidence type="ECO:0000313" key="1">
    <source>
        <dbReference type="EMBL" id="AHH15450.1"/>
    </source>
</evidence>
<dbReference type="KEGG" id="nno:NONO_c06380"/>
<dbReference type="STRING" id="1415166.NONO_c06380"/>
<dbReference type="OrthoDB" id="5495236at2"/>
<proteinExistence type="predicted"/>
<evidence type="ECO:0008006" key="3">
    <source>
        <dbReference type="Google" id="ProtNLM"/>
    </source>
</evidence>